<dbReference type="RefSeq" id="WP_134171911.1">
    <property type="nucleotide sequence ID" value="NZ_SODI01000001.1"/>
</dbReference>
<evidence type="ECO:0000313" key="2">
    <source>
        <dbReference type="Proteomes" id="UP000298218"/>
    </source>
</evidence>
<organism evidence="1 2">
    <name type="scientific">Cryobacterium psychrophilum</name>
    <dbReference type="NCBI Taxonomy" id="41988"/>
    <lineage>
        <taxon>Bacteria</taxon>
        <taxon>Bacillati</taxon>
        <taxon>Actinomycetota</taxon>
        <taxon>Actinomycetes</taxon>
        <taxon>Micrococcales</taxon>
        <taxon>Microbacteriaceae</taxon>
        <taxon>Cryobacterium</taxon>
    </lineage>
</organism>
<evidence type="ECO:0000313" key="1">
    <source>
        <dbReference type="EMBL" id="TFD81083.1"/>
    </source>
</evidence>
<reference evidence="1 2" key="1">
    <citation type="submission" date="2019-03" db="EMBL/GenBank/DDBJ databases">
        <title>Genomics of glacier-inhabiting Cryobacterium strains.</title>
        <authorList>
            <person name="Liu Q."/>
            <person name="Xin Y.-H."/>
        </authorList>
    </citation>
    <scope>NUCLEOTIDE SEQUENCE [LARGE SCALE GENOMIC DNA]</scope>
    <source>
        <strain evidence="1 2">CGMCC 1.4292</strain>
    </source>
</reference>
<accession>A0A4Y8KTN4</accession>
<dbReference type="EMBL" id="SOHQ01000012">
    <property type="protein sequence ID" value="TFD81083.1"/>
    <property type="molecule type" value="Genomic_DNA"/>
</dbReference>
<protein>
    <submittedName>
        <fullName evidence="1">Uncharacterized protein</fullName>
    </submittedName>
</protein>
<proteinExistence type="predicted"/>
<dbReference type="AlphaFoldDB" id="A0A4Y8KTN4"/>
<gene>
    <name evidence="1" type="ORF">E3T53_03655</name>
</gene>
<dbReference type="Proteomes" id="UP000298218">
    <property type="component" value="Unassembled WGS sequence"/>
</dbReference>
<comment type="caution">
    <text evidence="1">The sequence shown here is derived from an EMBL/GenBank/DDBJ whole genome shotgun (WGS) entry which is preliminary data.</text>
</comment>
<name>A0A4Y8KTN4_9MICO</name>
<dbReference type="OrthoDB" id="7185309at2"/>
<sequence>MKIELLHIADCPNWEESLHRLQLAVDIVVTASPTIDARLIDSTEEAESLPFAGSPTILVDGVDLFPSEGRTNDLAWRIYFTPNGMAGSPTQQQIEEALTAHG</sequence>
<keyword evidence="2" id="KW-1185">Reference proteome</keyword>